<evidence type="ECO:0000256" key="2">
    <source>
        <dbReference type="ARBA" id="ARBA00005420"/>
    </source>
</evidence>
<dbReference type="EC" id="2.3.1.-" evidence="11"/>
<dbReference type="PANTHER" id="PTHR12317:SF63">
    <property type="entry name" value="DIACYLGLYCEROL O-ACYLTRANSFERASE 2"/>
    <property type="match status" value="1"/>
</dbReference>
<evidence type="ECO:0000256" key="3">
    <source>
        <dbReference type="ARBA" id="ARBA00022516"/>
    </source>
</evidence>
<dbReference type="InterPro" id="IPR007130">
    <property type="entry name" value="DAGAT"/>
</dbReference>
<keyword evidence="7 11" id="KW-1133">Transmembrane helix</keyword>
<comment type="caution">
    <text evidence="13">The sequence shown here is derived from an EMBL/GenBank/DDBJ whole genome shotgun (WGS) entry which is preliminary data.</text>
</comment>
<evidence type="ECO:0000256" key="12">
    <source>
        <dbReference type="SAM" id="MobiDB-lite"/>
    </source>
</evidence>
<dbReference type="SUPFAM" id="SSF69593">
    <property type="entry name" value="Glycerol-3-phosphate (1)-acyltransferase"/>
    <property type="match status" value="1"/>
</dbReference>
<evidence type="ECO:0000313" key="14">
    <source>
        <dbReference type="Proteomes" id="UP001454036"/>
    </source>
</evidence>
<dbReference type="GO" id="GO:0004144">
    <property type="term" value="F:diacylglycerol O-acyltransferase activity"/>
    <property type="evidence" value="ECO:0007669"/>
    <property type="project" value="UniProtKB-ARBA"/>
</dbReference>
<protein>
    <recommendedName>
        <fullName evidence="11">Acyltransferase</fullName>
        <ecNumber evidence="11">2.3.1.-</ecNumber>
    </recommendedName>
</protein>
<proteinExistence type="inferred from homology"/>
<comment type="similarity">
    <text evidence="2 11">Belongs to the diacylglycerol acyltransferase family.</text>
</comment>
<evidence type="ECO:0000256" key="6">
    <source>
        <dbReference type="ARBA" id="ARBA00022824"/>
    </source>
</evidence>
<keyword evidence="5 11" id="KW-0812">Transmembrane</keyword>
<feature type="compositionally biased region" description="Polar residues" evidence="12">
    <location>
        <begin position="1"/>
        <end position="13"/>
    </location>
</feature>
<dbReference type="GO" id="GO:0005789">
    <property type="term" value="C:endoplasmic reticulum membrane"/>
    <property type="evidence" value="ECO:0007669"/>
    <property type="project" value="UniProtKB-SubCell"/>
</dbReference>
<dbReference type="GO" id="GO:0019432">
    <property type="term" value="P:triglyceride biosynthetic process"/>
    <property type="evidence" value="ECO:0007669"/>
    <property type="project" value="TreeGrafter"/>
</dbReference>
<keyword evidence="10 13" id="KW-0012">Acyltransferase</keyword>
<evidence type="ECO:0000256" key="11">
    <source>
        <dbReference type="RuleBase" id="RU367023"/>
    </source>
</evidence>
<keyword evidence="4 11" id="KW-0808">Transferase</keyword>
<dbReference type="Proteomes" id="UP001454036">
    <property type="component" value="Unassembled WGS sequence"/>
</dbReference>
<keyword evidence="14" id="KW-1185">Reference proteome</keyword>
<name>A0AAV3R6C7_LITER</name>
<dbReference type="PANTHER" id="PTHR12317">
    <property type="entry name" value="DIACYLGLYCEROL O-ACYLTRANSFERASE"/>
    <property type="match status" value="1"/>
</dbReference>
<evidence type="ECO:0000256" key="1">
    <source>
        <dbReference type="ARBA" id="ARBA00004477"/>
    </source>
</evidence>
<evidence type="ECO:0000256" key="4">
    <source>
        <dbReference type="ARBA" id="ARBA00022679"/>
    </source>
</evidence>
<accession>A0AAV3R6C7</accession>
<evidence type="ECO:0000256" key="7">
    <source>
        <dbReference type="ARBA" id="ARBA00022989"/>
    </source>
</evidence>
<keyword evidence="6 11" id="KW-0256">Endoplasmic reticulum</keyword>
<keyword evidence="9 11" id="KW-0472">Membrane</keyword>
<dbReference type="Pfam" id="PF03982">
    <property type="entry name" value="DAGAT"/>
    <property type="match status" value="1"/>
</dbReference>
<comment type="subcellular location">
    <subcellularLocation>
        <location evidence="1 11">Endoplasmic reticulum membrane</location>
        <topology evidence="1 11">Multi-pass membrane protein</topology>
    </subcellularLocation>
</comment>
<keyword evidence="3" id="KW-0444">Lipid biosynthesis</keyword>
<evidence type="ECO:0000256" key="9">
    <source>
        <dbReference type="ARBA" id="ARBA00023136"/>
    </source>
</evidence>
<evidence type="ECO:0000313" key="13">
    <source>
        <dbReference type="EMBL" id="GAA0171934.1"/>
    </source>
</evidence>
<dbReference type="CDD" id="cd07987">
    <property type="entry name" value="LPLAT_MGAT-like"/>
    <property type="match status" value="1"/>
</dbReference>
<sequence>MEVNGDATNTSPPSKGLPGETPLSSTAAEFKGLQGSLPETILAMILWLGAIHFIVIVILASFIFLPLSKFLVVIGLLVMFMVVPIDDRSKWGRKLGRYICKHACGYFPVSLYVEDVKAFDPEEAYVFGYEPHSVWPIGVVSLADLTGFMPLQKVKVLASSAVFYTPFLRHIWSWLGVTSATRKNFASLLSNGYSCIIVPGGVQEAFYMERGSEIAFIKNRKGFVRLAMEMGKPLVPVFCFGQSDVYKWWKPSGKLYLDFSRAIKFTPILFWGLLGTPLPFRRPMHVVVGKPIQLKKNPQPSMEEVAEVHGQFVEALKDLFERHKERVGYPELPLRIL</sequence>
<dbReference type="EMBL" id="BAABME010007883">
    <property type="protein sequence ID" value="GAA0171934.1"/>
    <property type="molecule type" value="Genomic_DNA"/>
</dbReference>
<organism evidence="13 14">
    <name type="scientific">Lithospermum erythrorhizon</name>
    <name type="common">Purple gromwell</name>
    <name type="synonym">Lithospermum officinale var. erythrorhizon</name>
    <dbReference type="NCBI Taxonomy" id="34254"/>
    <lineage>
        <taxon>Eukaryota</taxon>
        <taxon>Viridiplantae</taxon>
        <taxon>Streptophyta</taxon>
        <taxon>Embryophyta</taxon>
        <taxon>Tracheophyta</taxon>
        <taxon>Spermatophyta</taxon>
        <taxon>Magnoliopsida</taxon>
        <taxon>eudicotyledons</taxon>
        <taxon>Gunneridae</taxon>
        <taxon>Pentapetalae</taxon>
        <taxon>asterids</taxon>
        <taxon>lamiids</taxon>
        <taxon>Boraginales</taxon>
        <taxon>Boraginaceae</taxon>
        <taxon>Boraginoideae</taxon>
        <taxon>Lithospermeae</taxon>
        <taxon>Lithospermum</taxon>
    </lineage>
</organism>
<feature type="region of interest" description="Disordered" evidence="12">
    <location>
        <begin position="1"/>
        <end position="21"/>
    </location>
</feature>
<evidence type="ECO:0000256" key="10">
    <source>
        <dbReference type="ARBA" id="ARBA00023315"/>
    </source>
</evidence>
<evidence type="ECO:0000256" key="8">
    <source>
        <dbReference type="ARBA" id="ARBA00023098"/>
    </source>
</evidence>
<feature type="transmembrane region" description="Helical" evidence="11">
    <location>
        <begin position="41"/>
        <end position="64"/>
    </location>
</feature>
<feature type="transmembrane region" description="Helical" evidence="11">
    <location>
        <begin position="70"/>
        <end position="87"/>
    </location>
</feature>
<dbReference type="AlphaFoldDB" id="A0AAV3R6C7"/>
<keyword evidence="8" id="KW-0443">Lipid metabolism</keyword>
<reference evidence="13 14" key="1">
    <citation type="submission" date="2024-01" db="EMBL/GenBank/DDBJ databases">
        <title>The complete chloroplast genome sequence of Lithospermum erythrorhizon: insights into the phylogenetic relationship among Boraginaceae species and the maternal lineages of purple gromwells.</title>
        <authorList>
            <person name="Okada T."/>
            <person name="Watanabe K."/>
        </authorList>
    </citation>
    <scope>NUCLEOTIDE SEQUENCE [LARGE SCALE GENOMIC DNA]</scope>
</reference>
<evidence type="ECO:0000256" key="5">
    <source>
        <dbReference type="ARBA" id="ARBA00022692"/>
    </source>
</evidence>
<gene>
    <name evidence="13" type="ORF">LIER_25859</name>
</gene>